<dbReference type="AlphaFoldDB" id="A0A8G0PMS4"/>
<evidence type="ECO:0000313" key="1">
    <source>
        <dbReference type="EMBL" id="QYT02229.1"/>
    </source>
</evidence>
<organism evidence="1 2">
    <name type="scientific">Trichoderma simmonsii</name>
    <dbReference type="NCBI Taxonomy" id="1491479"/>
    <lineage>
        <taxon>Eukaryota</taxon>
        <taxon>Fungi</taxon>
        <taxon>Dikarya</taxon>
        <taxon>Ascomycota</taxon>
        <taxon>Pezizomycotina</taxon>
        <taxon>Sordariomycetes</taxon>
        <taxon>Hypocreomycetidae</taxon>
        <taxon>Hypocreales</taxon>
        <taxon>Hypocreaceae</taxon>
        <taxon>Trichoderma</taxon>
    </lineage>
</organism>
<accession>A0A8G0PMS4</accession>
<dbReference type="Proteomes" id="UP000826661">
    <property type="component" value="Chromosome V"/>
</dbReference>
<evidence type="ECO:0008006" key="3">
    <source>
        <dbReference type="Google" id="ProtNLM"/>
    </source>
</evidence>
<keyword evidence="2" id="KW-1185">Reference proteome</keyword>
<name>A0A8G0PMS4_9HYPO</name>
<dbReference type="EMBL" id="CP075868">
    <property type="protein sequence ID" value="QYT02229.1"/>
    <property type="molecule type" value="Genomic_DNA"/>
</dbReference>
<gene>
    <name evidence="1" type="ORF">H0G86_009235</name>
</gene>
<protein>
    <recommendedName>
        <fullName evidence="3">Protein kinase domain-containing protein</fullName>
    </recommendedName>
</protein>
<proteinExistence type="predicted"/>
<dbReference type="SUPFAM" id="SSF56112">
    <property type="entry name" value="Protein kinase-like (PK-like)"/>
    <property type="match status" value="1"/>
</dbReference>
<evidence type="ECO:0000313" key="2">
    <source>
        <dbReference type="Proteomes" id="UP000826661"/>
    </source>
</evidence>
<sequence length="281" mass="32051">MFDLSPFMTYRPLQLINDGRNSTYLVEVTKAGHSELRRNALCVLKIHQASQASPPDVSYWQERTANSLLAMSYTDPLLTAAASCEVIFARTCRKSIKIRYPQCFSAIEVPVESIKIRYPQCFGAVEVPVELLQAAMEERGWIEPGTGKENLFHALLFEYIPNLEPLMPKDVTPAIAAETHLVLKTIHAMNVCHNDLENFRIRPEIGFRNIFIQQYSRNVYILDFDAARIVDFSPEGQGLLEEEANSLDELFQIILSGEDPRKRFPREVLRLMAEKQMQQSG</sequence>
<reference evidence="1 2" key="1">
    <citation type="journal article" date="2021" name="BMC Genomics">
        <title>Telomere-to-telomere genome assembly of asparaginase-producing Trichoderma simmonsii.</title>
        <authorList>
            <person name="Chung D."/>
            <person name="Kwon Y.M."/>
            <person name="Yang Y."/>
        </authorList>
    </citation>
    <scope>NUCLEOTIDE SEQUENCE [LARGE SCALE GENOMIC DNA]</scope>
    <source>
        <strain evidence="1 2">GH-Sj1</strain>
    </source>
</reference>
<dbReference type="InterPro" id="IPR011009">
    <property type="entry name" value="Kinase-like_dom_sf"/>
</dbReference>